<organism evidence="2 3">
    <name type="scientific">Nocardia pulmonis</name>
    <dbReference type="NCBI Taxonomy" id="2951408"/>
    <lineage>
        <taxon>Bacteria</taxon>
        <taxon>Bacillati</taxon>
        <taxon>Actinomycetota</taxon>
        <taxon>Actinomycetes</taxon>
        <taxon>Mycobacteriales</taxon>
        <taxon>Nocardiaceae</taxon>
        <taxon>Nocardia</taxon>
    </lineage>
</organism>
<dbReference type="GO" id="GO:0003677">
    <property type="term" value="F:DNA binding"/>
    <property type="evidence" value="ECO:0007669"/>
    <property type="project" value="InterPro"/>
</dbReference>
<comment type="caution">
    <text evidence="2">The sequence shown here is derived from an EMBL/GenBank/DDBJ whole genome shotgun (WGS) entry which is preliminary data.</text>
</comment>
<accession>A0A9X2IY57</accession>
<name>A0A9X2IY57_9NOCA</name>
<protein>
    <submittedName>
        <fullName evidence="2">YbaB/EbfC family nucleoid-associated protein</fullName>
    </submittedName>
</protein>
<sequence>MVNERLKADAAMMMEELTAQLTGIAKIQRERARLTATVTACDKRITVTVNADGILVETRFSDDIDDLTYDEIAAAMTEAVQAAAADAARLGRELMDPLRERKARLPRLSEMIEGAPDLGSMMPVTPPASTAPPNSPERLQAHDTTEADGAYRFPARRSLVSDQDR</sequence>
<dbReference type="Proteomes" id="UP001139157">
    <property type="component" value="Unassembled WGS sequence"/>
</dbReference>
<evidence type="ECO:0000313" key="2">
    <source>
        <dbReference type="EMBL" id="MCM6776078.1"/>
    </source>
</evidence>
<reference evidence="2" key="1">
    <citation type="submission" date="2022-06" db="EMBL/GenBank/DDBJ databases">
        <title>Novel species in genus nocardia.</title>
        <authorList>
            <person name="Li F."/>
        </authorList>
    </citation>
    <scope>NUCLEOTIDE SEQUENCE</scope>
    <source>
        <strain evidence="2">CDC141</strain>
    </source>
</reference>
<keyword evidence="3" id="KW-1185">Reference proteome</keyword>
<dbReference type="EMBL" id="JAMRXG010000009">
    <property type="protein sequence ID" value="MCM6776078.1"/>
    <property type="molecule type" value="Genomic_DNA"/>
</dbReference>
<gene>
    <name evidence="2" type="ORF">NDR86_21580</name>
</gene>
<dbReference type="Gene3D" id="3.30.1310.10">
    <property type="entry name" value="Nucleoid-associated protein YbaB-like domain"/>
    <property type="match status" value="1"/>
</dbReference>
<dbReference type="AlphaFoldDB" id="A0A9X2IY57"/>
<evidence type="ECO:0000256" key="1">
    <source>
        <dbReference type="SAM" id="MobiDB-lite"/>
    </source>
</evidence>
<dbReference type="SUPFAM" id="SSF82607">
    <property type="entry name" value="YbaB-like"/>
    <property type="match status" value="1"/>
</dbReference>
<proteinExistence type="predicted"/>
<evidence type="ECO:0000313" key="3">
    <source>
        <dbReference type="Proteomes" id="UP001139157"/>
    </source>
</evidence>
<feature type="region of interest" description="Disordered" evidence="1">
    <location>
        <begin position="115"/>
        <end position="165"/>
    </location>
</feature>
<feature type="compositionally biased region" description="Pro residues" evidence="1">
    <location>
        <begin position="124"/>
        <end position="135"/>
    </location>
</feature>
<dbReference type="InterPro" id="IPR004401">
    <property type="entry name" value="YbaB/EbfC"/>
</dbReference>
<dbReference type="InterPro" id="IPR036894">
    <property type="entry name" value="YbaB-like_sf"/>
</dbReference>
<dbReference type="Pfam" id="PF02575">
    <property type="entry name" value="YbaB_DNA_bd"/>
    <property type="match status" value="1"/>
</dbReference>